<evidence type="ECO:0008006" key="4">
    <source>
        <dbReference type="Google" id="ProtNLM"/>
    </source>
</evidence>
<dbReference type="Pfam" id="PF04657">
    <property type="entry name" value="DMT_YdcZ"/>
    <property type="match status" value="1"/>
</dbReference>
<proteinExistence type="predicted"/>
<name>A0A2V5JYU9_9BACL</name>
<feature type="transmembrane region" description="Helical" evidence="1">
    <location>
        <begin position="125"/>
        <end position="142"/>
    </location>
</feature>
<dbReference type="Proteomes" id="UP000247476">
    <property type="component" value="Unassembled WGS sequence"/>
</dbReference>
<feature type="transmembrane region" description="Helical" evidence="1">
    <location>
        <begin position="36"/>
        <end position="55"/>
    </location>
</feature>
<evidence type="ECO:0000313" key="2">
    <source>
        <dbReference type="EMBL" id="PYI52079.1"/>
    </source>
</evidence>
<dbReference type="InterPro" id="IPR006750">
    <property type="entry name" value="YdcZ"/>
</dbReference>
<gene>
    <name evidence="2" type="ORF">DLM86_21580</name>
</gene>
<reference evidence="2 3" key="1">
    <citation type="submission" date="2018-05" db="EMBL/GenBank/DDBJ databases">
        <title>Paenibacillus flagellatus sp. nov., isolated from selenium mineral soil.</title>
        <authorList>
            <person name="Dai X."/>
        </authorList>
    </citation>
    <scope>NUCLEOTIDE SEQUENCE [LARGE SCALE GENOMIC DNA]</scope>
    <source>
        <strain evidence="2 3">DXL2</strain>
    </source>
</reference>
<dbReference type="EMBL" id="QJVJ01000010">
    <property type="protein sequence ID" value="PYI52079.1"/>
    <property type="molecule type" value="Genomic_DNA"/>
</dbReference>
<dbReference type="PANTHER" id="PTHR34821:SF2">
    <property type="entry name" value="INNER MEMBRANE PROTEIN YDCZ"/>
    <property type="match status" value="1"/>
</dbReference>
<dbReference type="PANTHER" id="PTHR34821">
    <property type="entry name" value="INNER MEMBRANE PROTEIN YDCZ"/>
    <property type="match status" value="1"/>
</dbReference>
<dbReference type="OrthoDB" id="7864805at2"/>
<keyword evidence="1" id="KW-0812">Transmembrane</keyword>
<dbReference type="AlphaFoldDB" id="A0A2V5JYU9"/>
<evidence type="ECO:0000256" key="1">
    <source>
        <dbReference type="SAM" id="Phobius"/>
    </source>
</evidence>
<keyword evidence="1" id="KW-0472">Membrane</keyword>
<evidence type="ECO:0000313" key="3">
    <source>
        <dbReference type="Proteomes" id="UP000247476"/>
    </source>
</evidence>
<sequence>MNVLMMIVVLLGGAATAVQAGVNGVLGRKVGTIEGSFTSFLIGTVALFLVMIFLGKGNVLQIVSLPKWQLTGGLLGAVYVIGMVFAVPKIGVASAMVAVISGQLLTSTVLDHFGLISGKPIPIDWQRVAGIVLMIAALVLFYKK</sequence>
<dbReference type="RefSeq" id="WP_110842149.1">
    <property type="nucleotide sequence ID" value="NZ_QJVJ01000010.1"/>
</dbReference>
<accession>A0A2V5JYU9</accession>
<keyword evidence="3" id="KW-1185">Reference proteome</keyword>
<organism evidence="2 3">
    <name type="scientific">Paenibacillus flagellatus</name>
    <dbReference type="NCBI Taxonomy" id="2211139"/>
    <lineage>
        <taxon>Bacteria</taxon>
        <taxon>Bacillati</taxon>
        <taxon>Bacillota</taxon>
        <taxon>Bacilli</taxon>
        <taxon>Bacillales</taxon>
        <taxon>Paenibacillaceae</taxon>
        <taxon>Paenibacillus</taxon>
    </lineage>
</organism>
<keyword evidence="1" id="KW-1133">Transmembrane helix</keyword>
<feature type="transmembrane region" description="Helical" evidence="1">
    <location>
        <begin position="76"/>
        <end position="105"/>
    </location>
</feature>
<dbReference type="GO" id="GO:0005886">
    <property type="term" value="C:plasma membrane"/>
    <property type="evidence" value="ECO:0007669"/>
    <property type="project" value="TreeGrafter"/>
</dbReference>
<comment type="caution">
    <text evidence="2">The sequence shown here is derived from an EMBL/GenBank/DDBJ whole genome shotgun (WGS) entry which is preliminary data.</text>
</comment>
<protein>
    <recommendedName>
        <fullName evidence="4">EamA-like transporter family protein</fullName>
    </recommendedName>
</protein>